<dbReference type="GO" id="GO:0061711">
    <property type="term" value="F:tRNA N(6)-L-threonylcarbamoyladenine synthase activity"/>
    <property type="evidence" value="ECO:0007669"/>
    <property type="project" value="UniProtKB-EC"/>
</dbReference>
<dbReference type="EMBL" id="MEYS01000001">
    <property type="protein sequence ID" value="OGD34525.1"/>
    <property type="molecule type" value="Genomic_DNA"/>
</dbReference>
<dbReference type="PANTHER" id="PTHR11735:SF6">
    <property type="entry name" value="TRNA N6-ADENOSINE THREONYLCARBAMOYLTRANSFERASE, MITOCHONDRIAL"/>
    <property type="match status" value="1"/>
</dbReference>
<keyword evidence="6 8" id="KW-0012">Acyltransferase</keyword>
<evidence type="ECO:0000256" key="2">
    <source>
        <dbReference type="ARBA" id="ARBA00022679"/>
    </source>
</evidence>
<proteinExistence type="inferred from homology"/>
<dbReference type="NCBIfam" id="TIGR03723">
    <property type="entry name" value="T6A_TsaD_YgjD"/>
    <property type="match status" value="1"/>
</dbReference>
<evidence type="ECO:0000256" key="5">
    <source>
        <dbReference type="ARBA" id="ARBA00023004"/>
    </source>
</evidence>
<dbReference type="InterPro" id="IPR043129">
    <property type="entry name" value="ATPase_NBD"/>
</dbReference>
<comment type="similarity">
    <text evidence="8">Belongs to the KAE1 / TsaD family.</text>
</comment>
<comment type="caution">
    <text evidence="10">The sequence shown here is derived from an EMBL/GenBank/DDBJ whole genome shotgun (WGS) entry which is preliminary data.</text>
</comment>
<evidence type="ECO:0000256" key="6">
    <source>
        <dbReference type="ARBA" id="ARBA00023315"/>
    </source>
</evidence>
<keyword evidence="3 8" id="KW-0819">tRNA processing</keyword>
<dbReference type="PANTHER" id="PTHR11735">
    <property type="entry name" value="TRNA N6-ADENOSINE THREONYLCARBAMOYLTRANSFERASE"/>
    <property type="match status" value="1"/>
</dbReference>
<comment type="subcellular location">
    <subcellularLocation>
        <location evidence="8">Cytoplasm</location>
    </subcellularLocation>
</comment>
<accession>A0A1F5BV79</accession>
<protein>
    <recommendedName>
        <fullName evidence="8">tRNA N6-adenosine threonylcarbamoyltransferase</fullName>
        <ecNumber evidence="8">2.3.1.234</ecNumber>
    </recommendedName>
    <alternativeName>
        <fullName evidence="8">N6-L-threonylcarbamoyladenine synthase</fullName>
        <shortName evidence="8">t(6)A synthase</shortName>
    </alternativeName>
    <alternativeName>
        <fullName evidence="8">t(6)A37 threonylcarbamoyladenosine biosynthesis protein TsaD</fullName>
    </alternativeName>
    <alternativeName>
        <fullName evidence="8">tRNA threonylcarbamoyladenosine biosynthesis protein TsaD</fullName>
    </alternativeName>
</protein>
<evidence type="ECO:0000256" key="8">
    <source>
        <dbReference type="HAMAP-Rule" id="MF_01445"/>
    </source>
</evidence>
<dbReference type="EC" id="2.3.1.234" evidence="8"/>
<feature type="binding site" evidence="8">
    <location>
        <position position="174"/>
    </location>
    <ligand>
        <name>substrate</name>
    </ligand>
</feature>
<dbReference type="GO" id="GO:0005506">
    <property type="term" value="F:iron ion binding"/>
    <property type="evidence" value="ECO:0007669"/>
    <property type="project" value="UniProtKB-UniRule"/>
</dbReference>
<dbReference type="InterPro" id="IPR000905">
    <property type="entry name" value="Gcp-like_dom"/>
</dbReference>
<name>A0A1F5BV79_9BACT</name>
<evidence type="ECO:0000259" key="9">
    <source>
        <dbReference type="Pfam" id="PF00814"/>
    </source>
</evidence>
<sequence>MLILAIETSCDDTSCAVLEVTGGARSPKFAVRSSVVSSQIKVHAPYGGVVPTLAAREHVKNLPIVFQKTMKKAHVKMKDIDFIAVTQGPGLAIALLVGIQFARGLAYAYGKKIIPVNHIAGHIFSNWLLDTHVKFPLLNIVVSGGHTELILMKRIGDYKILGATRDDAAGEAFDKVAKMLGLAYPGGPVISELAKEGNSEAYALPRPMIGSKDSDFSFSGLKTAVLYLLKKEPDIAKNKKKLADLCASFEQAVADVIIAKTLKAARLSKAKTVALSGGVSANTRLRKQLQETFKRELPHVTVLIPEKNLTTDNAVMIAISAFFNKKTARSWKKLDANANLTIEETS</sequence>
<evidence type="ECO:0000313" key="11">
    <source>
        <dbReference type="Proteomes" id="UP000176650"/>
    </source>
</evidence>
<reference evidence="10 11" key="1">
    <citation type="journal article" date="2016" name="Nat. Commun.">
        <title>Thousands of microbial genomes shed light on interconnected biogeochemical processes in an aquifer system.</title>
        <authorList>
            <person name="Anantharaman K."/>
            <person name="Brown C.T."/>
            <person name="Hug L.A."/>
            <person name="Sharon I."/>
            <person name="Castelle C.J."/>
            <person name="Probst A.J."/>
            <person name="Thomas B.C."/>
            <person name="Singh A."/>
            <person name="Wilkins M.J."/>
            <person name="Karaoz U."/>
            <person name="Brodie E.L."/>
            <person name="Williams K.H."/>
            <person name="Hubbard S.S."/>
            <person name="Banfield J.F."/>
        </authorList>
    </citation>
    <scope>NUCLEOTIDE SEQUENCE [LARGE SCALE GENOMIC DNA]</scope>
</reference>
<comment type="cofactor">
    <cofactor evidence="8">
        <name>Fe(2+)</name>
        <dbReference type="ChEBI" id="CHEBI:29033"/>
    </cofactor>
    <text evidence="8">Binds 1 Fe(2+) ion per subunit.</text>
</comment>
<feature type="domain" description="Gcp-like" evidence="9">
    <location>
        <begin position="31"/>
        <end position="318"/>
    </location>
</feature>
<dbReference type="HAMAP" id="MF_01445">
    <property type="entry name" value="TsaD"/>
    <property type="match status" value="1"/>
</dbReference>
<evidence type="ECO:0000256" key="3">
    <source>
        <dbReference type="ARBA" id="ARBA00022694"/>
    </source>
</evidence>
<feature type="binding site" evidence="8">
    <location>
        <position position="122"/>
    </location>
    <ligand>
        <name>Fe cation</name>
        <dbReference type="ChEBI" id="CHEBI:24875"/>
    </ligand>
</feature>
<gene>
    <name evidence="8" type="primary">tsaD</name>
    <name evidence="10" type="ORF">A2988_03360</name>
</gene>
<feature type="binding site" evidence="8">
    <location>
        <position position="282"/>
    </location>
    <ligand>
        <name>substrate</name>
    </ligand>
</feature>
<dbReference type="Pfam" id="PF00814">
    <property type="entry name" value="TsaD"/>
    <property type="match status" value="1"/>
</dbReference>
<dbReference type="CDD" id="cd24133">
    <property type="entry name" value="ASKHA_NBD_TsaD_bac"/>
    <property type="match status" value="1"/>
</dbReference>
<keyword evidence="1 8" id="KW-0963">Cytoplasm</keyword>
<organism evidence="10 11">
    <name type="scientific">Candidatus Azambacteria bacterium RIFCSPLOWO2_01_FULL_46_25</name>
    <dbReference type="NCBI Taxonomy" id="1797298"/>
    <lineage>
        <taxon>Bacteria</taxon>
        <taxon>Candidatus Azamiibacteriota</taxon>
    </lineage>
</organism>
<comment type="catalytic activity">
    <reaction evidence="7 8">
        <text>L-threonylcarbamoyladenylate + adenosine(37) in tRNA = N(6)-L-threonylcarbamoyladenosine(37) in tRNA + AMP + H(+)</text>
        <dbReference type="Rhea" id="RHEA:37059"/>
        <dbReference type="Rhea" id="RHEA-COMP:10162"/>
        <dbReference type="Rhea" id="RHEA-COMP:10163"/>
        <dbReference type="ChEBI" id="CHEBI:15378"/>
        <dbReference type="ChEBI" id="CHEBI:73682"/>
        <dbReference type="ChEBI" id="CHEBI:74411"/>
        <dbReference type="ChEBI" id="CHEBI:74418"/>
        <dbReference type="ChEBI" id="CHEBI:456215"/>
        <dbReference type="EC" id="2.3.1.234"/>
    </reaction>
</comment>
<dbReference type="SUPFAM" id="SSF53067">
    <property type="entry name" value="Actin-like ATPase domain"/>
    <property type="match status" value="2"/>
</dbReference>
<evidence type="ECO:0000256" key="4">
    <source>
        <dbReference type="ARBA" id="ARBA00022723"/>
    </source>
</evidence>
<keyword evidence="5 8" id="KW-0408">Iron</keyword>
<dbReference type="AlphaFoldDB" id="A0A1F5BV79"/>
<dbReference type="FunFam" id="3.30.420.40:FF:000040">
    <property type="entry name" value="tRNA N6-adenosine threonylcarbamoyltransferase"/>
    <property type="match status" value="1"/>
</dbReference>
<feature type="binding site" evidence="8">
    <location>
        <begin position="141"/>
        <end position="145"/>
    </location>
    <ligand>
        <name>substrate</name>
    </ligand>
</feature>
<dbReference type="Gene3D" id="3.30.420.40">
    <property type="match status" value="2"/>
</dbReference>
<comment type="caution">
    <text evidence="8">Lacks conserved residue(s) required for the propagation of feature annotation.</text>
</comment>
<dbReference type="STRING" id="1797298.A2988_03360"/>
<dbReference type="NCBIfam" id="TIGR00329">
    <property type="entry name" value="gcp_kae1"/>
    <property type="match status" value="1"/>
</dbReference>
<dbReference type="InterPro" id="IPR017861">
    <property type="entry name" value="KAE1/TsaD"/>
</dbReference>
<comment type="function">
    <text evidence="8">Required for the formation of a threonylcarbamoyl group on adenosine at position 37 (t(6)A37) in tRNAs that read codons beginning with adenine. Is involved in the transfer of the threonylcarbamoyl moiety of threonylcarbamoyl-AMP (TC-AMP) to the N6 group of A37, together with TsaE and TsaB. TsaD likely plays a direct catalytic role in this reaction.</text>
</comment>
<feature type="binding site" evidence="8">
    <location>
        <position position="118"/>
    </location>
    <ligand>
        <name>Fe cation</name>
        <dbReference type="ChEBI" id="CHEBI:24875"/>
    </ligand>
</feature>
<dbReference type="GO" id="GO:0002949">
    <property type="term" value="P:tRNA threonylcarbamoyladenosine modification"/>
    <property type="evidence" value="ECO:0007669"/>
    <property type="project" value="UniProtKB-UniRule"/>
</dbReference>
<dbReference type="InterPro" id="IPR022450">
    <property type="entry name" value="TsaD"/>
</dbReference>
<dbReference type="GO" id="GO:0005737">
    <property type="term" value="C:cytoplasm"/>
    <property type="evidence" value="ECO:0007669"/>
    <property type="project" value="UniProtKB-SubCell"/>
</dbReference>
<keyword evidence="4 8" id="KW-0479">Metal-binding</keyword>
<feature type="binding site" evidence="8">
    <location>
        <position position="187"/>
    </location>
    <ligand>
        <name>substrate</name>
    </ligand>
</feature>
<evidence type="ECO:0000256" key="1">
    <source>
        <dbReference type="ARBA" id="ARBA00022490"/>
    </source>
</evidence>
<keyword evidence="2 8" id="KW-0808">Transferase</keyword>
<feature type="binding site" evidence="8">
    <location>
        <position position="312"/>
    </location>
    <ligand>
        <name>Fe cation</name>
        <dbReference type="ChEBI" id="CHEBI:24875"/>
    </ligand>
</feature>
<evidence type="ECO:0000256" key="7">
    <source>
        <dbReference type="ARBA" id="ARBA00048117"/>
    </source>
</evidence>
<evidence type="ECO:0000313" key="10">
    <source>
        <dbReference type="EMBL" id="OGD34525.1"/>
    </source>
</evidence>
<dbReference type="FunFam" id="3.30.420.40:FF:000012">
    <property type="entry name" value="tRNA N6-adenosine threonylcarbamoyltransferase"/>
    <property type="match status" value="1"/>
</dbReference>
<dbReference type="PRINTS" id="PR00789">
    <property type="entry name" value="OSIALOPTASE"/>
</dbReference>
<dbReference type="Proteomes" id="UP000176650">
    <property type="component" value="Unassembled WGS sequence"/>
</dbReference>